<dbReference type="SUPFAM" id="SSF52047">
    <property type="entry name" value="RNI-like"/>
    <property type="match status" value="1"/>
</dbReference>
<dbReference type="SUPFAM" id="SSF81383">
    <property type="entry name" value="F-box domain"/>
    <property type="match status" value="1"/>
</dbReference>
<evidence type="ECO:0000313" key="1">
    <source>
        <dbReference type="EMBL" id="KAJ4460381.1"/>
    </source>
</evidence>
<comment type="caution">
    <text evidence="1">The sequence shown here is derived from an EMBL/GenBank/DDBJ whole genome shotgun (WGS) entry which is preliminary data.</text>
</comment>
<accession>A0ABQ8UQR0</accession>
<keyword evidence="2" id="KW-1185">Reference proteome</keyword>
<dbReference type="InterPro" id="IPR032675">
    <property type="entry name" value="LRR_dom_sf"/>
</dbReference>
<dbReference type="EMBL" id="JAPMOS010000013">
    <property type="protein sequence ID" value="KAJ4460381.1"/>
    <property type="molecule type" value="Genomic_DNA"/>
</dbReference>
<reference evidence="1" key="1">
    <citation type="journal article" date="2022" name="bioRxiv">
        <title>Genomics of Preaxostyla Flagellates Illuminates Evolutionary Transitions and the Path Towards Mitochondrial Loss.</title>
        <authorList>
            <person name="Novak L.V.F."/>
            <person name="Treitli S.C."/>
            <person name="Pyrih J."/>
            <person name="Halakuc P."/>
            <person name="Pipaliya S.V."/>
            <person name="Vacek V."/>
            <person name="Brzon O."/>
            <person name="Soukal P."/>
            <person name="Eme L."/>
            <person name="Dacks J.B."/>
            <person name="Karnkowska A."/>
            <person name="Elias M."/>
            <person name="Hampl V."/>
        </authorList>
    </citation>
    <scope>NUCLEOTIDE SEQUENCE</scope>
    <source>
        <strain evidence="1">RCP-MX</strain>
    </source>
</reference>
<proteinExistence type="predicted"/>
<sequence length="348" mass="37890">MSEPLDASSSGNDGDSSFFSVIPIEVLSVILSFCDQGEIFAGGYRLVCRAFAEAVPVAWRVTKALNLYAWPPRKRLLRSVLDQSPNATALTFPLGSPSSLLEILAPKLGAQFTTLCVPGIKDEDDPDQGLSALLDECTSLTSLDISGIRFTPAVFEDLPADRMRQLRVLKLANCPIDDSHKDWLDRCTGLTSLNLSNCTELSTEALTEILEATQQLESLLLYGCTQLEGSIWETMANLGPSLRELDLHSTAISPAQLALLLPAMTALRKLRLSNCPLDGNAVVPCGDLPAIHELHLCSLVHLHGHHCLAIARKGRRTLRHLYAYDCGVLRAEDLDGLAEANPDLTLYM</sequence>
<dbReference type="Gene3D" id="3.80.10.10">
    <property type="entry name" value="Ribonuclease Inhibitor"/>
    <property type="match status" value="1"/>
</dbReference>
<protein>
    <submittedName>
        <fullName evidence="1">Uncharacterized protein</fullName>
    </submittedName>
</protein>
<evidence type="ECO:0000313" key="2">
    <source>
        <dbReference type="Proteomes" id="UP001141327"/>
    </source>
</evidence>
<dbReference type="InterPro" id="IPR036047">
    <property type="entry name" value="F-box-like_dom_sf"/>
</dbReference>
<organism evidence="1 2">
    <name type="scientific">Paratrimastix pyriformis</name>
    <dbReference type="NCBI Taxonomy" id="342808"/>
    <lineage>
        <taxon>Eukaryota</taxon>
        <taxon>Metamonada</taxon>
        <taxon>Preaxostyla</taxon>
        <taxon>Paratrimastigidae</taxon>
        <taxon>Paratrimastix</taxon>
    </lineage>
</organism>
<name>A0ABQ8UQR0_9EUKA</name>
<dbReference type="PANTHER" id="PTHR13318">
    <property type="entry name" value="PARTNER OF PAIRED, ISOFORM B-RELATED"/>
    <property type="match status" value="1"/>
</dbReference>
<gene>
    <name evidence="1" type="ORF">PAPYR_3399</name>
</gene>
<dbReference type="Proteomes" id="UP001141327">
    <property type="component" value="Unassembled WGS sequence"/>
</dbReference>